<dbReference type="Gene3D" id="1.10.287.470">
    <property type="entry name" value="Helix hairpin bin"/>
    <property type="match status" value="1"/>
</dbReference>
<dbReference type="Gene3D" id="2.40.50.100">
    <property type="match status" value="1"/>
</dbReference>
<dbReference type="NCBIfam" id="TIGR01730">
    <property type="entry name" value="RND_mfp"/>
    <property type="match status" value="1"/>
</dbReference>
<feature type="chain" id="PRO_5034654909" description="Multidrug resistance protein MdtA-like barrel-sandwich hybrid domain-containing protein" evidence="2">
    <location>
        <begin position="26"/>
        <end position="362"/>
    </location>
</feature>
<dbReference type="RefSeq" id="WP_125254436.1">
    <property type="nucleotide sequence ID" value="NZ_AQHF01000020.1"/>
</dbReference>
<evidence type="ECO:0000259" key="3">
    <source>
        <dbReference type="Pfam" id="PF25917"/>
    </source>
</evidence>
<accession>A0A8I0MV80</accession>
<dbReference type="PANTHER" id="PTHR30469">
    <property type="entry name" value="MULTIDRUG RESISTANCE PROTEIN MDTA"/>
    <property type="match status" value="1"/>
</dbReference>
<dbReference type="AlphaFoldDB" id="A0A8I0MV80"/>
<dbReference type="SUPFAM" id="SSF111369">
    <property type="entry name" value="HlyD-like secretion proteins"/>
    <property type="match status" value="1"/>
</dbReference>
<dbReference type="Gene3D" id="2.40.420.20">
    <property type="match status" value="1"/>
</dbReference>
<organism evidence="4 5">
    <name type="scientific">Pseudoalteromonas peptidolytica F12-50-A1</name>
    <dbReference type="NCBI Taxonomy" id="1315280"/>
    <lineage>
        <taxon>Bacteria</taxon>
        <taxon>Pseudomonadati</taxon>
        <taxon>Pseudomonadota</taxon>
        <taxon>Gammaproteobacteria</taxon>
        <taxon>Alteromonadales</taxon>
        <taxon>Pseudoalteromonadaceae</taxon>
        <taxon>Pseudoalteromonas</taxon>
    </lineage>
</organism>
<dbReference type="GO" id="GO:0015562">
    <property type="term" value="F:efflux transmembrane transporter activity"/>
    <property type="evidence" value="ECO:0007669"/>
    <property type="project" value="TreeGrafter"/>
</dbReference>
<comment type="caution">
    <text evidence="4">The sequence shown here is derived from an EMBL/GenBank/DDBJ whole genome shotgun (WGS) entry which is preliminary data.</text>
</comment>
<feature type="domain" description="Multidrug resistance protein MdtA-like barrel-sandwich hybrid" evidence="3">
    <location>
        <begin position="69"/>
        <end position="198"/>
    </location>
</feature>
<dbReference type="InterPro" id="IPR006143">
    <property type="entry name" value="RND_pump_MFP"/>
</dbReference>
<evidence type="ECO:0000256" key="2">
    <source>
        <dbReference type="SAM" id="SignalP"/>
    </source>
</evidence>
<dbReference type="GO" id="GO:1990281">
    <property type="term" value="C:efflux pump complex"/>
    <property type="evidence" value="ECO:0007669"/>
    <property type="project" value="TreeGrafter"/>
</dbReference>
<comment type="similarity">
    <text evidence="1">Belongs to the membrane fusion protein (MFP) (TC 8.A.1) family.</text>
</comment>
<name>A0A8I0MV80_9GAMM</name>
<keyword evidence="5" id="KW-1185">Reference proteome</keyword>
<dbReference type="Pfam" id="PF25917">
    <property type="entry name" value="BSH_RND"/>
    <property type="match status" value="1"/>
</dbReference>
<dbReference type="Gene3D" id="2.40.30.170">
    <property type="match status" value="1"/>
</dbReference>
<dbReference type="InterPro" id="IPR058625">
    <property type="entry name" value="MdtA-like_BSH"/>
</dbReference>
<dbReference type="PANTHER" id="PTHR30469:SF20">
    <property type="entry name" value="EFFLUX RND TRANSPORTER PERIPLASMIC ADAPTOR SUBUNIT"/>
    <property type="match status" value="1"/>
</dbReference>
<feature type="signal peptide" evidence="2">
    <location>
        <begin position="1"/>
        <end position="25"/>
    </location>
</feature>
<protein>
    <recommendedName>
        <fullName evidence="3">Multidrug resistance protein MdtA-like barrel-sandwich hybrid domain-containing protein</fullName>
    </recommendedName>
</protein>
<evidence type="ECO:0000313" key="5">
    <source>
        <dbReference type="Proteomes" id="UP000660708"/>
    </source>
</evidence>
<dbReference type="EMBL" id="AQHF01000020">
    <property type="protein sequence ID" value="MBE0345865.1"/>
    <property type="molecule type" value="Genomic_DNA"/>
</dbReference>
<sequence>MLVSRVNSLYLVGFLALHLLGCGSAAPNKDEVEQRPQVSITRVEPGNDYIEQSYLGYVRAHDRGELSFEVRGKIVSLDLDIGDSFSKGQILSRLDPITSELALKEAEASVNQAKYDLENAVIELERRKALSKRSLVPDTEVDLWKLKVDSALAQVNLLEAKRDIAKKGVLDTKIIAPFDGSVTGKFAQKNQHVSANQAILSVKSDNTTLEVLTRIPYQHVNQLTVGQQVSMYTLEQHQLYGMIKSINRQASANGLIEALIVLKSKYSEFVVPGAPVNVSLNIKSIQHNYSIPVTALRRDTNNSHFVWVLEPDTQTVSKKVVKIARIRSGRVFIHGELEVDSKIILHGGQGLASGQAVELVNL</sequence>
<evidence type="ECO:0000256" key="1">
    <source>
        <dbReference type="ARBA" id="ARBA00009477"/>
    </source>
</evidence>
<keyword evidence="2" id="KW-0732">Signal</keyword>
<evidence type="ECO:0000313" key="4">
    <source>
        <dbReference type="EMBL" id="MBE0345865.1"/>
    </source>
</evidence>
<dbReference type="Proteomes" id="UP000660708">
    <property type="component" value="Unassembled WGS sequence"/>
</dbReference>
<gene>
    <name evidence="4" type="ORF">PPEP_a0836</name>
</gene>
<reference evidence="4 5" key="1">
    <citation type="submission" date="2015-06" db="EMBL/GenBank/DDBJ databases">
        <title>Genome sequence of Pseudoalteromonas peptidolytica.</title>
        <authorList>
            <person name="Xie B.-B."/>
            <person name="Rong J.-C."/>
            <person name="Qin Q.-L."/>
            <person name="Zhang Y.-Z."/>
        </authorList>
    </citation>
    <scope>NUCLEOTIDE SEQUENCE [LARGE SCALE GENOMIC DNA]</scope>
    <source>
        <strain evidence="4 5">F12-50-A1</strain>
    </source>
</reference>
<proteinExistence type="inferred from homology"/>